<evidence type="ECO:0000256" key="10">
    <source>
        <dbReference type="ARBA" id="ARBA00023303"/>
    </source>
</evidence>
<evidence type="ECO:0000256" key="5">
    <source>
        <dbReference type="ARBA" id="ARBA00022882"/>
    </source>
</evidence>
<proteinExistence type="inferred from homology"/>
<keyword evidence="7 18" id="KW-1133">Transmembrane helix</keyword>
<comment type="similarity">
    <text evidence="12">Belongs to the inward rectifier-type potassium channel (TC 1.A.2.1) family. KCNJ9 subfamily.</text>
</comment>
<dbReference type="SUPFAM" id="SSF81296">
    <property type="entry name" value="E set domains"/>
    <property type="match status" value="1"/>
</dbReference>
<dbReference type="InterPro" id="IPR014756">
    <property type="entry name" value="Ig_E-set"/>
</dbReference>
<evidence type="ECO:0000256" key="11">
    <source>
        <dbReference type="ARBA" id="ARBA00034430"/>
    </source>
</evidence>
<dbReference type="Gene3D" id="1.10.287.70">
    <property type="match status" value="1"/>
</dbReference>
<dbReference type="FunFam" id="1.10.287.70:FF:000019">
    <property type="entry name" value="G protein-activated inward rectifier potassium channel 1"/>
    <property type="match status" value="1"/>
</dbReference>
<evidence type="ECO:0000256" key="8">
    <source>
        <dbReference type="ARBA" id="ARBA00023065"/>
    </source>
</evidence>
<dbReference type="InterPro" id="IPR013518">
    <property type="entry name" value="K_chnl_inward-rec_Kir_cyto"/>
</dbReference>
<dbReference type="PANTHER" id="PTHR11767">
    <property type="entry name" value="INWARD RECTIFIER POTASSIUM CHANNEL"/>
    <property type="match status" value="1"/>
</dbReference>
<evidence type="ECO:0000256" key="12">
    <source>
        <dbReference type="ARBA" id="ARBA00061604"/>
    </source>
</evidence>
<feature type="domain" description="Inward rectifier potassium channel C-terminal" evidence="20">
    <location>
        <begin position="160"/>
        <end position="332"/>
    </location>
</feature>
<feature type="transmembrane region" description="Helical" evidence="18">
    <location>
        <begin position="51"/>
        <end position="74"/>
    </location>
</feature>
<comment type="subcellular location">
    <subcellularLocation>
        <location evidence="1 17">Membrane</location>
        <topology evidence="1 17">Multi-pass membrane protein</topology>
    </subcellularLocation>
</comment>
<evidence type="ECO:0000256" key="14">
    <source>
        <dbReference type="ARBA" id="ARBA00072191"/>
    </source>
</evidence>
<dbReference type="PRINTS" id="PR01320">
    <property type="entry name" value="KIRCHANNEL"/>
</dbReference>
<dbReference type="GeneID" id="20195793"/>
<comment type="catalytic activity">
    <reaction evidence="11">
        <text>K(+)(in) = K(+)(out)</text>
        <dbReference type="Rhea" id="RHEA:29463"/>
        <dbReference type="ChEBI" id="CHEBI:29103"/>
    </reaction>
</comment>
<dbReference type="GO" id="GO:0034702">
    <property type="term" value="C:monoatomic ion channel complex"/>
    <property type="evidence" value="ECO:0007669"/>
    <property type="project" value="UniProtKB-KW"/>
</dbReference>
<evidence type="ECO:0000256" key="7">
    <source>
        <dbReference type="ARBA" id="ARBA00022989"/>
    </source>
</evidence>
<dbReference type="PIRSF" id="PIRSF005465">
    <property type="entry name" value="GIRK_kir"/>
    <property type="match status" value="1"/>
</dbReference>
<evidence type="ECO:0000256" key="17">
    <source>
        <dbReference type="RuleBase" id="RU003822"/>
    </source>
</evidence>
<dbReference type="EMBL" id="AMQM01002833">
    <property type="status" value="NOT_ANNOTATED_CDS"/>
    <property type="molecule type" value="Genomic_DNA"/>
</dbReference>
<dbReference type="EnsemblMetazoa" id="HelroT122255">
    <property type="protein sequence ID" value="HelroP122255"/>
    <property type="gene ID" value="HelroG122255"/>
</dbReference>
<evidence type="ECO:0000256" key="9">
    <source>
        <dbReference type="ARBA" id="ARBA00023136"/>
    </source>
</evidence>
<dbReference type="GO" id="GO:1990573">
    <property type="term" value="P:potassium ion import across plasma membrane"/>
    <property type="evidence" value="ECO:0000318"/>
    <property type="project" value="GO_Central"/>
</dbReference>
<reference evidence="21 23" key="2">
    <citation type="journal article" date="2013" name="Nature">
        <title>Insights into bilaterian evolution from three spiralian genomes.</title>
        <authorList>
            <person name="Simakov O."/>
            <person name="Marletaz F."/>
            <person name="Cho S.J."/>
            <person name="Edsinger-Gonzales E."/>
            <person name="Havlak P."/>
            <person name="Hellsten U."/>
            <person name="Kuo D.H."/>
            <person name="Larsson T."/>
            <person name="Lv J."/>
            <person name="Arendt D."/>
            <person name="Savage R."/>
            <person name="Osoegawa K."/>
            <person name="de Jong P."/>
            <person name="Grimwood J."/>
            <person name="Chapman J.A."/>
            <person name="Shapiro H."/>
            <person name="Aerts A."/>
            <person name="Otillar R.P."/>
            <person name="Terry A.Y."/>
            <person name="Boore J.L."/>
            <person name="Grigoriev I.V."/>
            <person name="Lindberg D.R."/>
            <person name="Seaver E.C."/>
            <person name="Weisblat D.A."/>
            <person name="Putnam N.H."/>
            <person name="Rokhsar D.S."/>
        </authorList>
    </citation>
    <scope>NUCLEOTIDE SEQUENCE</scope>
</reference>
<dbReference type="GO" id="GO:0005242">
    <property type="term" value="F:inward rectifier potassium channel activity"/>
    <property type="evidence" value="ECO:0000318"/>
    <property type="project" value="GO_Central"/>
</dbReference>
<evidence type="ECO:0000256" key="1">
    <source>
        <dbReference type="ARBA" id="ARBA00004141"/>
    </source>
</evidence>
<keyword evidence="8 17" id="KW-0406">Ion transport</keyword>
<feature type="domain" description="Potassium channel inwardly rectifying transmembrane" evidence="19">
    <location>
        <begin position="13"/>
        <end position="153"/>
    </location>
</feature>
<dbReference type="OrthoDB" id="273257at2759"/>
<evidence type="ECO:0000256" key="4">
    <source>
        <dbReference type="ARBA" id="ARBA00022692"/>
    </source>
</evidence>
<dbReference type="Pfam" id="PF17655">
    <property type="entry name" value="IRK_C"/>
    <property type="match status" value="1"/>
</dbReference>
<keyword evidence="3 17" id="KW-0633">Potassium transport</keyword>
<keyword evidence="9 18" id="KW-0472">Membrane</keyword>
<dbReference type="GO" id="GO:0034765">
    <property type="term" value="P:regulation of monoatomic ion transmembrane transport"/>
    <property type="evidence" value="ECO:0000318"/>
    <property type="project" value="GO_Central"/>
</dbReference>
<dbReference type="AlphaFoldDB" id="T1EGU3"/>
<dbReference type="SUPFAM" id="SSF81324">
    <property type="entry name" value="Voltage-gated potassium channels"/>
    <property type="match status" value="1"/>
</dbReference>
<dbReference type="FunFam" id="2.60.40.1400:FF:000001">
    <property type="entry name" value="G protein-activated inward rectifier potassium channel 2"/>
    <property type="match status" value="1"/>
</dbReference>
<dbReference type="PANTHER" id="PTHR11767:SF102">
    <property type="entry name" value="INWARDLY RECTIFYING POTASSIUM CHANNEL 1, ISOFORM F"/>
    <property type="match status" value="1"/>
</dbReference>
<dbReference type="GO" id="GO:0005886">
    <property type="term" value="C:plasma membrane"/>
    <property type="evidence" value="ECO:0000318"/>
    <property type="project" value="GO_Central"/>
</dbReference>
<dbReference type="InterPro" id="IPR041647">
    <property type="entry name" value="IRK_C"/>
</dbReference>
<keyword evidence="6 17" id="KW-0630">Potassium</keyword>
<evidence type="ECO:0000259" key="19">
    <source>
        <dbReference type="Pfam" id="PF01007"/>
    </source>
</evidence>
<evidence type="ECO:0000256" key="15">
    <source>
        <dbReference type="ARBA" id="ARBA00076077"/>
    </source>
</evidence>
<evidence type="ECO:0000256" key="6">
    <source>
        <dbReference type="ARBA" id="ARBA00022958"/>
    </source>
</evidence>
<dbReference type="EMBL" id="KB095905">
    <property type="protein sequence ID" value="ESO09884.1"/>
    <property type="molecule type" value="Genomic_DNA"/>
</dbReference>
<dbReference type="STRING" id="6412.T1EGU3"/>
<dbReference type="InterPro" id="IPR016449">
    <property type="entry name" value="K_chnl_inward-rec_Kir"/>
</dbReference>
<protein>
    <recommendedName>
        <fullName evidence="14">G protein-activated inward rectifier potassium channel 3</fullName>
    </recommendedName>
    <alternativeName>
        <fullName evidence="16">Inward rectifier K(+) channel Kir3.3</fullName>
    </alternativeName>
    <alternativeName>
        <fullName evidence="15">Potassium channel, inwardly rectifying subfamily J member 9</fullName>
    </alternativeName>
</protein>
<keyword evidence="5 17" id="KW-0851">Voltage-gated channel</keyword>
<sequence length="333" mass="38392">RTFVAGKHKRRLVQKSGECNVTSCNVTKRKQKYFFDIFTTLIDMRWRFHTLLFFAAFVTTWCVFGFVWFLIAIAHKDHISHANETSTPCVTNVYDYTSALLFSIETQTTIGYGYRVIQTECPFAIFVLMMQSCIGLLIQSFITGVIFSKLSRPKGRSQTIMFSEKAVISKRDNEYNLQFRVGDMRKSHIIGTSIRAVLVKNRLTSEGESIPLCQFPLVLETEMSPSDSFVFLIWPVTVVHRINEKSPLWTMSLENLLQEHFEIIVLLEGTIESTGMATQVRTSYIPIEIMWGERLVPLLTFQLQNGRYEIDYSQFHNTSSIEMPECSAKEYAE</sequence>
<evidence type="ECO:0000313" key="23">
    <source>
        <dbReference type="Proteomes" id="UP000015101"/>
    </source>
</evidence>
<keyword evidence="23" id="KW-1185">Reference proteome</keyword>
<dbReference type="InterPro" id="IPR040445">
    <property type="entry name" value="Kir_TM"/>
</dbReference>
<gene>
    <name evidence="22" type="primary">20195793</name>
    <name evidence="21" type="ORF">HELRODRAFT_122255</name>
</gene>
<dbReference type="Gene3D" id="2.60.40.1400">
    <property type="entry name" value="G protein-activated inward rectifier potassium channel 1"/>
    <property type="match status" value="1"/>
</dbReference>
<evidence type="ECO:0000256" key="2">
    <source>
        <dbReference type="ARBA" id="ARBA00022448"/>
    </source>
</evidence>
<feature type="transmembrane region" description="Helical" evidence="18">
    <location>
        <begin position="123"/>
        <end position="147"/>
    </location>
</feature>
<dbReference type="CTD" id="20195793"/>
<evidence type="ECO:0000313" key="22">
    <source>
        <dbReference type="EnsemblMetazoa" id="HelroP122255"/>
    </source>
</evidence>
<evidence type="ECO:0000259" key="20">
    <source>
        <dbReference type="Pfam" id="PF17655"/>
    </source>
</evidence>
<evidence type="ECO:0000256" key="18">
    <source>
        <dbReference type="SAM" id="Phobius"/>
    </source>
</evidence>
<dbReference type="InParanoid" id="T1EGU3"/>
<keyword evidence="10 17" id="KW-0407">Ion channel</keyword>
<evidence type="ECO:0000256" key="16">
    <source>
        <dbReference type="ARBA" id="ARBA00081071"/>
    </source>
</evidence>
<dbReference type="Pfam" id="PF01007">
    <property type="entry name" value="IRK"/>
    <property type="match status" value="1"/>
</dbReference>
<comment type="subunit">
    <text evidence="13">Associates with KCNJ3/GIRK1 to form a G-protein-activated heteromultimer pore-forming unit. Interacts (via PDZ-binding motif) with SNX27 (via PDZ domain); the interaction is required when endocytosed to prevent degradation in lysosomes and promote recycling to the plasma membrane.</text>
</comment>
<reference evidence="23" key="1">
    <citation type="submission" date="2012-12" db="EMBL/GenBank/DDBJ databases">
        <authorList>
            <person name="Hellsten U."/>
            <person name="Grimwood J."/>
            <person name="Chapman J.A."/>
            <person name="Shapiro H."/>
            <person name="Aerts A."/>
            <person name="Otillar R.P."/>
            <person name="Terry A.Y."/>
            <person name="Boore J.L."/>
            <person name="Simakov O."/>
            <person name="Marletaz F."/>
            <person name="Cho S.-J."/>
            <person name="Edsinger-Gonzales E."/>
            <person name="Havlak P."/>
            <person name="Kuo D.-H."/>
            <person name="Larsson T."/>
            <person name="Lv J."/>
            <person name="Arendt D."/>
            <person name="Savage R."/>
            <person name="Osoegawa K."/>
            <person name="de Jong P."/>
            <person name="Lindberg D.R."/>
            <person name="Seaver E.C."/>
            <person name="Weisblat D.A."/>
            <person name="Putnam N.H."/>
            <person name="Grigoriev I.V."/>
            <person name="Rokhsar D.S."/>
        </authorList>
    </citation>
    <scope>NUCLEOTIDE SEQUENCE</scope>
</reference>
<dbReference type="RefSeq" id="XP_009011698.1">
    <property type="nucleotide sequence ID" value="XM_009013450.1"/>
</dbReference>
<dbReference type="HOGENOM" id="CLU_022738_3_0_1"/>
<dbReference type="OMA" id="FHETYEI"/>
<organism evidence="22 23">
    <name type="scientific">Helobdella robusta</name>
    <name type="common">Californian leech</name>
    <dbReference type="NCBI Taxonomy" id="6412"/>
    <lineage>
        <taxon>Eukaryota</taxon>
        <taxon>Metazoa</taxon>
        <taxon>Spiralia</taxon>
        <taxon>Lophotrochozoa</taxon>
        <taxon>Annelida</taxon>
        <taxon>Clitellata</taxon>
        <taxon>Hirudinea</taxon>
        <taxon>Rhynchobdellida</taxon>
        <taxon>Glossiphoniidae</taxon>
        <taxon>Helobdella</taxon>
    </lineage>
</organism>
<evidence type="ECO:0000256" key="3">
    <source>
        <dbReference type="ARBA" id="ARBA00022538"/>
    </source>
</evidence>
<keyword evidence="4 17" id="KW-0812">Transmembrane</keyword>
<reference evidence="22" key="3">
    <citation type="submission" date="2015-06" db="UniProtKB">
        <authorList>
            <consortium name="EnsemblMetazoa"/>
        </authorList>
    </citation>
    <scope>IDENTIFICATION</scope>
</reference>
<evidence type="ECO:0000256" key="13">
    <source>
        <dbReference type="ARBA" id="ARBA00062687"/>
    </source>
</evidence>
<dbReference type="eggNOG" id="KOG3827">
    <property type="taxonomic scope" value="Eukaryota"/>
</dbReference>
<keyword evidence="2 17" id="KW-0813">Transport</keyword>
<dbReference type="KEGG" id="hro:HELRODRAFT_122255"/>
<dbReference type="Proteomes" id="UP000015101">
    <property type="component" value="Unassembled WGS sequence"/>
</dbReference>
<evidence type="ECO:0000313" key="21">
    <source>
        <dbReference type="EMBL" id="ESO09884.1"/>
    </source>
</evidence>
<name>T1EGU3_HELRO</name>
<accession>T1EGU3</accession>